<accession>A0ABT7LI05</accession>
<comment type="similarity">
    <text evidence="1">Belongs to the enoyl-CoA hydratase/isomerase family.</text>
</comment>
<protein>
    <submittedName>
        <fullName evidence="2">Enoyl-CoA hydratase/isomerase family protein</fullName>
    </submittedName>
</protein>
<dbReference type="EMBL" id="JASVDS010000003">
    <property type="protein sequence ID" value="MDL5032448.1"/>
    <property type="molecule type" value="Genomic_DNA"/>
</dbReference>
<dbReference type="RefSeq" id="WP_285982552.1">
    <property type="nucleotide sequence ID" value="NZ_JASVDS010000003.1"/>
</dbReference>
<dbReference type="Proteomes" id="UP001238603">
    <property type="component" value="Unassembled WGS sequence"/>
</dbReference>
<dbReference type="InterPro" id="IPR001753">
    <property type="entry name" value="Enoyl-CoA_hydra/iso"/>
</dbReference>
<dbReference type="CDD" id="cd06558">
    <property type="entry name" value="crotonase-like"/>
    <property type="match status" value="1"/>
</dbReference>
<name>A0ABT7LI05_9BURK</name>
<dbReference type="InterPro" id="IPR018376">
    <property type="entry name" value="Enoyl-CoA_hyd/isom_CS"/>
</dbReference>
<dbReference type="InterPro" id="IPR029045">
    <property type="entry name" value="ClpP/crotonase-like_dom_sf"/>
</dbReference>
<dbReference type="PANTHER" id="PTHR43459:SF1">
    <property type="entry name" value="EG:BACN32G11.4 PROTEIN"/>
    <property type="match status" value="1"/>
</dbReference>
<keyword evidence="3" id="KW-1185">Reference proteome</keyword>
<evidence type="ECO:0000313" key="2">
    <source>
        <dbReference type="EMBL" id="MDL5032448.1"/>
    </source>
</evidence>
<comment type="caution">
    <text evidence="2">The sequence shown here is derived from an EMBL/GenBank/DDBJ whole genome shotgun (WGS) entry which is preliminary data.</text>
</comment>
<dbReference type="PROSITE" id="PS00166">
    <property type="entry name" value="ENOYL_COA_HYDRATASE"/>
    <property type="match status" value="1"/>
</dbReference>
<evidence type="ECO:0000313" key="3">
    <source>
        <dbReference type="Proteomes" id="UP001238603"/>
    </source>
</evidence>
<organism evidence="2 3">
    <name type="scientific">Roseateles subflavus</name>
    <dbReference type="NCBI Taxonomy" id="3053353"/>
    <lineage>
        <taxon>Bacteria</taxon>
        <taxon>Pseudomonadati</taxon>
        <taxon>Pseudomonadota</taxon>
        <taxon>Betaproteobacteria</taxon>
        <taxon>Burkholderiales</taxon>
        <taxon>Sphaerotilaceae</taxon>
        <taxon>Roseateles</taxon>
    </lineage>
</organism>
<reference evidence="2 3" key="1">
    <citation type="submission" date="2023-06" db="EMBL/GenBank/DDBJ databases">
        <title>Pelomonas sp. APW6 16S ribosomal RNA gene genome sequencing and assembly.</title>
        <authorList>
            <person name="Woo H."/>
        </authorList>
    </citation>
    <scope>NUCLEOTIDE SEQUENCE [LARGE SCALE GENOMIC DNA]</scope>
    <source>
        <strain evidence="2 3">APW6</strain>
    </source>
</reference>
<gene>
    <name evidence="2" type="ORF">QRD43_11100</name>
</gene>
<dbReference type="SUPFAM" id="SSF52096">
    <property type="entry name" value="ClpP/crotonase"/>
    <property type="match status" value="1"/>
</dbReference>
<dbReference type="Pfam" id="PF00378">
    <property type="entry name" value="ECH_1"/>
    <property type="match status" value="1"/>
</dbReference>
<proteinExistence type="inferred from homology"/>
<sequence length="252" mass="27532">MPHLAPRLHIDQHLACITLRRPKVANRLEIQDLQTLEQHLAVVNQTADVRVLLLQSEGRHFCSGFNIGAVPGVDAGALFERLTDAWENARPITIAAIQGGVYGGATDLALACDFRLGTRACEMFVPAARLGLHFYRGGMTRYVNRLGLGMAKRILLACETLDADAMLACGFLDRLYEDGALLQAEAQALAQSLCELAPLALDGMKRHLNAIARHELDPAQLARDIARAGASRDLAEGVQAWQERRTPRFTGC</sequence>
<dbReference type="Gene3D" id="3.90.226.10">
    <property type="entry name" value="2-enoyl-CoA Hydratase, Chain A, domain 1"/>
    <property type="match status" value="1"/>
</dbReference>
<dbReference type="PANTHER" id="PTHR43459">
    <property type="entry name" value="ENOYL-COA HYDRATASE"/>
    <property type="match status" value="1"/>
</dbReference>
<evidence type="ECO:0000256" key="1">
    <source>
        <dbReference type="RuleBase" id="RU003707"/>
    </source>
</evidence>